<gene>
    <name evidence="5" type="ORF">A2227_04270</name>
</gene>
<dbReference type="CDD" id="cd04186">
    <property type="entry name" value="GT_2_like_c"/>
    <property type="match status" value="1"/>
</dbReference>
<dbReference type="AlphaFoldDB" id="A0A1F5SK50"/>
<comment type="similarity">
    <text evidence="1">Belongs to the glycosyltransferase 2 family.</text>
</comment>
<evidence type="ECO:0000256" key="1">
    <source>
        <dbReference type="ARBA" id="ARBA00006739"/>
    </source>
</evidence>
<dbReference type="STRING" id="1797994.A2227_04270"/>
<dbReference type="SUPFAM" id="SSF53448">
    <property type="entry name" value="Nucleotide-diphospho-sugar transferases"/>
    <property type="match status" value="1"/>
</dbReference>
<feature type="domain" description="Glycosyltransferase 2-like" evidence="4">
    <location>
        <begin position="10"/>
        <end position="187"/>
    </location>
</feature>
<organism evidence="5 6">
    <name type="scientific">Candidatus Falkowbacteria bacterium RIFOXYA2_FULL_47_19</name>
    <dbReference type="NCBI Taxonomy" id="1797994"/>
    <lineage>
        <taxon>Bacteria</taxon>
        <taxon>Candidatus Falkowiibacteriota</taxon>
    </lineage>
</organism>
<evidence type="ECO:0000313" key="6">
    <source>
        <dbReference type="Proteomes" id="UP000178367"/>
    </source>
</evidence>
<evidence type="ECO:0000256" key="3">
    <source>
        <dbReference type="ARBA" id="ARBA00022679"/>
    </source>
</evidence>
<keyword evidence="2" id="KW-0328">Glycosyltransferase</keyword>
<dbReference type="InterPro" id="IPR001173">
    <property type="entry name" value="Glyco_trans_2-like"/>
</dbReference>
<dbReference type="PANTHER" id="PTHR43179">
    <property type="entry name" value="RHAMNOSYLTRANSFERASE WBBL"/>
    <property type="match status" value="1"/>
</dbReference>
<reference evidence="5 6" key="1">
    <citation type="journal article" date="2016" name="Nat. Commun.">
        <title>Thousands of microbial genomes shed light on interconnected biogeochemical processes in an aquifer system.</title>
        <authorList>
            <person name="Anantharaman K."/>
            <person name="Brown C.T."/>
            <person name="Hug L.A."/>
            <person name="Sharon I."/>
            <person name="Castelle C.J."/>
            <person name="Probst A.J."/>
            <person name="Thomas B.C."/>
            <person name="Singh A."/>
            <person name="Wilkins M.J."/>
            <person name="Karaoz U."/>
            <person name="Brodie E.L."/>
            <person name="Williams K.H."/>
            <person name="Hubbard S.S."/>
            <person name="Banfield J.F."/>
        </authorList>
    </citation>
    <scope>NUCLEOTIDE SEQUENCE [LARGE SCALE GENOMIC DNA]</scope>
</reference>
<accession>A0A1F5SK50</accession>
<dbReference type="Proteomes" id="UP000178367">
    <property type="component" value="Unassembled WGS sequence"/>
</dbReference>
<comment type="caution">
    <text evidence="5">The sequence shown here is derived from an EMBL/GenBank/DDBJ whole genome shotgun (WGS) entry which is preliminary data.</text>
</comment>
<name>A0A1F5SK50_9BACT</name>
<dbReference type="EMBL" id="MFGB01000010">
    <property type="protein sequence ID" value="OGF27075.1"/>
    <property type="molecule type" value="Genomic_DNA"/>
</dbReference>
<dbReference type="PANTHER" id="PTHR43179:SF12">
    <property type="entry name" value="GALACTOFURANOSYLTRANSFERASE GLFT2"/>
    <property type="match status" value="1"/>
</dbReference>
<dbReference type="GO" id="GO:0016757">
    <property type="term" value="F:glycosyltransferase activity"/>
    <property type="evidence" value="ECO:0007669"/>
    <property type="project" value="UniProtKB-KW"/>
</dbReference>
<sequence>MDNKLVVGFITYNDLTAKYLPDFCDSLKKQSRSDFKVIAVDHSDQAENDNILFLRKNYPEIEIDRPGKNLGFAAGFNRMIRRAIDSGAEYFLALNPDMILDKDFTAAMVKAAEADKKIGAVAPKILKWDFANYIRTDIIDSCGLSITREHRFSDIKQGEKDNGGQKGREVFGFTGAAVIFRIEALKDIAYDKAGGREFFDESMFMYKEDCDLSYRLRLAGWKIVFEPKAVIYHDRTASPKGESNLKIAFNRRNKSRPVKSWSFLNQWILILKYRQLPFSFRVKLATAWYQLKSVVFASIFETYLLKEFRELWKIRTKIAHKREQLKIRVGMEEIERFMT</sequence>
<dbReference type="Pfam" id="PF00535">
    <property type="entry name" value="Glycos_transf_2"/>
    <property type="match status" value="1"/>
</dbReference>
<proteinExistence type="inferred from homology"/>
<dbReference type="Gene3D" id="3.90.550.10">
    <property type="entry name" value="Spore Coat Polysaccharide Biosynthesis Protein SpsA, Chain A"/>
    <property type="match status" value="1"/>
</dbReference>
<keyword evidence="3" id="KW-0808">Transferase</keyword>
<protein>
    <recommendedName>
        <fullName evidence="4">Glycosyltransferase 2-like domain-containing protein</fullName>
    </recommendedName>
</protein>
<evidence type="ECO:0000313" key="5">
    <source>
        <dbReference type="EMBL" id="OGF27075.1"/>
    </source>
</evidence>
<dbReference type="InterPro" id="IPR029044">
    <property type="entry name" value="Nucleotide-diphossugar_trans"/>
</dbReference>
<evidence type="ECO:0000256" key="2">
    <source>
        <dbReference type="ARBA" id="ARBA00022676"/>
    </source>
</evidence>
<evidence type="ECO:0000259" key="4">
    <source>
        <dbReference type="Pfam" id="PF00535"/>
    </source>
</evidence>